<dbReference type="PANTHER" id="PTHR19879:SF9">
    <property type="entry name" value="TRANSCRIPTION INITIATION FACTOR TFIID SUBUNIT 5"/>
    <property type="match status" value="1"/>
</dbReference>
<dbReference type="SUPFAM" id="SSF50969">
    <property type="entry name" value="YVTN repeat-like/Quinoprotein amine dehydrogenase"/>
    <property type="match status" value="1"/>
</dbReference>
<keyword evidence="2" id="KW-0732">Signal</keyword>
<dbReference type="Pfam" id="PF00400">
    <property type="entry name" value="WD40"/>
    <property type="match status" value="2"/>
</dbReference>
<dbReference type="EMBL" id="MPRL01000025">
    <property type="protein sequence ID" value="OOZ40461.1"/>
    <property type="molecule type" value="Genomic_DNA"/>
</dbReference>
<feature type="repeat" description="WD" evidence="1">
    <location>
        <begin position="31"/>
        <end position="72"/>
    </location>
</feature>
<dbReference type="OrthoDB" id="235631at2"/>
<protein>
    <recommendedName>
        <fullName evidence="3">Peptidase C14 caspase domain-containing protein</fullName>
    </recommendedName>
</protein>
<organism evidence="4 5">
    <name type="scientific">Solemya pervernicosa gill symbiont</name>
    <dbReference type="NCBI Taxonomy" id="642797"/>
    <lineage>
        <taxon>Bacteria</taxon>
        <taxon>Pseudomonadati</taxon>
        <taxon>Pseudomonadota</taxon>
        <taxon>Gammaproteobacteria</taxon>
        <taxon>sulfur-oxidizing symbionts</taxon>
    </lineage>
</organism>
<dbReference type="SMART" id="SM00320">
    <property type="entry name" value="WD40"/>
    <property type="match status" value="6"/>
</dbReference>
<dbReference type="AlphaFoldDB" id="A0A1T2L5U7"/>
<feature type="chain" id="PRO_5013295396" description="Peptidase C14 caspase domain-containing protein" evidence="2">
    <location>
        <begin position="20"/>
        <end position="962"/>
    </location>
</feature>
<dbReference type="InterPro" id="IPR011047">
    <property type="entry name" value="Quinoprotein_ADH-like_sf"/>
</dbReference>
<name>A0A1T2L5U7_9GAMM</name>
<feature type="signal peptide" evidence="2">
    <location>
        <begin position="1"/>
        <end position="19"/>
    </location>
</feature>
<reference evidence="4 5" key="1">
    <citation type="submission" date="2016-11" db="EMBL/GenBank/DDBJ databases">
        <title>Mixed transmission modes and dynamic genome evolution in an obligate animal-bacterial symbiosis.</title>
        <authorList>
            <person name="Russell S.L."/>
            <person name="Corbett-Detig R.B."/>
            <person name="Cavanaugh C.M."/>
        </authorList>
    </citation>
    <scope>NUCLEOTIDE SEQUENCE [LARGE SCALE GENOMIC DNA]</scope>
    <source>
        <strain evidence="4">Sveles-Q1</strain>
    </source>
</reference>
<dbReference type="GO" id="GO:0004197">
    <property type="term" value="F:cysteine-type endopeptidase activity"/>
    <property type="evidence" value="ECO:0007669"/>
    <property type="project" value="InterPro"/>
</dbReference>
<dbReference type="InterPro" id="IPR015943">
    <property type="entry name" value="WD40/YVTN_repeat-like_dom_sf"/>
</dbReference>
<gene>
    <name evidence="4" type="ORF">BOW53_07785</name>
</gene>
<proteinExistence type="predicted"/>
<keyword evidence="1" id="KW-0853">WD repeat</keyword>
<dbReference type="GO" id="GO:0006508">
    <property type="term" value="P:proteolysis"/>
    <property type="evidence" value="ECO:0007669"/>
    <property type="project" value="InterPro"/>
</dbReference>
<feature type="domain" description="Peptidase C14 caspase" evidence="3">
    <location>
        <begin position="713"/>
        <end position="951"/>
    </location>
</feature>
<keyword evidence="5" id="KW-1185">Reference proteome</keyword>
<evidence type="ECO:0000313" key="5">
    <source>
        <dbReference type="Proteomes" id="UP000191110"/>
    </source>
</evidence>
<accession>A0A1T2L5U7</accession>
<dbReference type="SUPFAM" id="SSF50998">
    <property type="entry name" value="Quinoprotein alcohol dehydrogenase-like"/>
    <property type="match status" value="1"/>
</dbReference>
<dbReference type="InterPro" id="IPR001680">
    <property type="entry name" value="WD40_rpt"/>
</dbReference>
<dbReference type="Gene3D" id="2.130.10.10">
    <property type="entry name" value="YVTN repeat-like/Quinoprotein amine dehydrogenase"/>
    <property type="match status" value="2"/>
</dbReference>
<dbReference type="InterPro" id="IPR011600">
    <property type="entry name" value="Pept_C14_caspase"/>
</dbReference>
<dbReference type="Pfam" id="PF00656">
    <property type="entry name" value="Peptidase_C14"/>
    <property type="match status" value="1"/>
</dbReference>
<evidence type="ECO:0000259" key="3">
    <source>
        <dbReference type="Pfam" id="PF00656"/>
    </source>
</evidence>
<dbReference type="PANTHER" id="PTHR19879">
    <property type="entry name" value="TRANSCRIPTION INITIATION FACTOR TFIID"/>
    <property type="match status" value="1"/>
</dbReference>
<dbReference type="InterPro" id="IPR018247">
    <property type="entry name" value="EF_Hand_1_Ca_BS"/>
</dbReference>
<dbReference type="PROSITE" id="PS50082">
    <property type="entry name" value="WD_REPEATS_2"/>
    <property type="match status" value="1"/>
</dbReference>
<evidence type="ECO:0000313" key="4">
    <source>
        <dbReference type="EMBL" id="OOZ40461.1"/>
    </source>
</evidence>
<dbReference type="InterPro" id="IPR011044">
    <property type="entry name" value="Quino_amine_DH_bsu"/>
</dbReference>
<evidence type="ECO:0000256" key="2">
    <source>
        <dbReference type="SAM" id="SignalP"/>
    </source>
</evidence>
<dbReference type="PROSITE" id="PS00018">
    <property type="entry name" value="EF_HAND_1"/>
    <property type="match status" value="1"/>
</dbReference>
<dbReference type="Gene3D" id="3.40.50.1460">
    <property type="match status" value="1"/>
</dbReference>
<dbReference type="Proteomes" id="UP000191110">
    <property type="component" value="Unassembled WGS sequence"/>
</dbReference>
<evidence type="ECO:0000256" key="1">
    <source>
        <dbReference type="PROSITE-ProRule" id="PRU00221"/>
    </source>
</evidence>
<comment type="caution">
    <text evidence="4">The sequence shown here is derived from an EMBL/GenBank/DDBJ whole genome shotgun (WGS) entry which is preliminary data.</text>
</comment>
<sequence length="962" mass="106268">MWRLLISALLFAILSPAQAAPPTEPILRVETGMHTTLIRRLVVDAPRQRLISCSDDKTIRIWQMPEQRLLSTLRVPIDSGHEGQLFALAVSPDGNSVAAAGWTGWDWNGAASIYLFDVVSGELVRTLDGFKDAISALAWSPDGAHLAVGLQGRAGLAVVRLADGKVVARDSGYLDKLMDLDFSRSGRLAAVSLDGMTRLYSRDFKLVGRRKIPGGKQPISIRFSPDAAKIAIGFVDAAAVAVVSARNLELAFHPDQTGLVDQQSIFTVTWSSEGDYLYASGDYRGAGRNPVYRWSEGGRGALERIPAALNRITEIQQMPSGRIVFAAEDPGFGIIAADGSIESFRGPDILDYSRDRERLLLSEDGLTVAYPVEQGTTKLHHFSALMGGAQKPAESRVSETLHPPQRGGARFKVEQWLDDFRPKINGKVPALDDYEMARSYAIAPDGQQLLLGTEWSLRLLDERVQEQWSVALASVAWSVNISRDGRVAVAALSDGTIRWYDMRDGSPLFAYFPHRDGEEWIAWLPSGYYISSIHGDNFVGWHVNRGERVVPDFHRAVQFDRILYRPDLFKAAITQSLGIKTRALQRTVGRPEFEISQLAKIAPPRIRLQLGRVKLHEGHAVLTLQISAEKNSLQMRDVTVFINHIPVTPTSERVLSESESERFSKVVEIPLSQHHNEIRVEAFNGISMGVAEHYLVLPEALDLKPQQGDLYLLAVGVNKFPSLSEDAALAYAANDAEGFEQALRDRGGKVFRRVHTRLINDASANKPDRATIREALAFIHQAQPEDTVILFLASHGISDEAGNYYFVPRDAVEADLDRLIDGGEIESLMPWTTFFESLRLTAGRRLLMVDTCQARNIEGRFEAHSLMKRSASSLFSLMLASKGDEESQEYPNTRHGLFTHSVLAAMSESSDSNADGQLTLRELFAGAAPIVESQRDKRIGPQTPQLIAPSQVEDFPLVSVGE</sequence>